<evidence type="ECO:0000313" key="1">
    <source>
        <dbReference type="EMBL" id="MPC45423.1"/>
    </source>
</evidence>
<keyword evidence="2" id="KW-1185">Reference proteome</keyword>
<dbReference type="GO" id="GO:0046872">
    <property type="term" value="F:metal ion binding"/>
    <property type="evidence" value="ECO:0007669"/>
    <property type="project" value="InterPro"/>
</dbReference>
<proteinExistence type="predicted"/>
<name>A0A5B7FJV5_PORTR</name>
<comment type="caution">
    <text evidence="1">The sequence shown here is derived from an EMBL/GenBank/DDBJ whole genome shotgun (WGS) entry which is preliminary data.</text>
</comment>
<evidence type="ECO:0000313" key="2">
    <source>
        <dbReference type="Proteomes" id="UP000324222"/>
    </source>
</evidence>
<dbReference type="PANTHER" id="PTHR43016">
    <property type="entry name" value="PRESEQUENCE PROTEASE"/>
    <property type="match status" value="1"/>
</dbReference>
<dbReference type="AlphaFoldDB" id="A0A5B7FJV5"/>
<sequence length="169" mass="19223">MWKEIRGRGLAYSANLYLNPAQGLLILKLLRAAQLTRAYEEALNIIYAITNPQNSHINGTTSWETTLLESARSSLIFEVIEREAVVSDVAQQSLLSYFRKVPQTYTRELIDRISKVTLEDVKRVALKYFTPLVRPDSTKTVIVCHPSNVQETVADLQNYIRKKQALKNG</sequence>
<dbReference type="SUPFAM" id="SSF63411">
    <property type="entry name" value="LuxS/MPP-like metallohydrolase"/>
    <property type="match status" value="1"/>
</dbReference>
<reference evidence="1 2" key="1">
    <citation type="submission" date="2019-05" db="EMBL/GenBank/DDBJ databases">
        <title>Another draft genome of Portunus trituberculatus and its Hox gene families provides insights of decapod evolution.</title>
        <authorList>
            <person name="Jeong J.-H."/>
            <person name="Song I."/>
            <person name="Kim S."/>
            <person name="Choi T."/>
            <person name="Kim D."/>
            <person name="Ryu S."/>
            <person name="Kim W."/>
        </authorList>
    </citation>
    <scope>NUCLEOTIDE SEQUENCE [LARGE SCALE GENOMIC DNA]</scope>
    <source>
        <tissue evidence="1">Muscle</tissue>
    </source>
</reference>
<dbReference type="Gene3D" id="3.30.830.10">
    <property type="entry name" value="Metalloenzyme, LuxS/M16 peptidase-like"/>
    <property type="match status" value="1"/>
</dbReference>
<gene>
    <name evidence="1" type="primary">C05D11.1_1</name>
    <name evidence="1" type="ORF">E2C01_039121</name>
</gene>
<dbReference type="EMBL" id="VSRR010006724">
    <property type="protein sequence ID" value="MPC45423.1"/>
    <property type="molecule type" value="Genomic_DNA"/>
</dbReference>
<dbReference type="InterPro" id="IPR011249">
    <property type="entry name" value="Metalloenz_LuxS/M16"/>
</dbReference>
<dbReference type="OrthoDB" id="4953at2759"/>
<dbReference type="Proteomes" id="UP000324222">
    <property type="component" value="Unassembled WGS sequence"/>
</dbReference>
<accession>A0A5B7FJV5</accession>
<dbReference type="PANTHER" id="PTHR43016:SF16">
    <property type="entry name" value="METALLOPROTEASE, PUTATIVE (AFU_ORTHOLOGUE AFUA_4G07610)-RELATED"/>
    <property type="match status" value="1"/>
</dbReference>
<organism evidence="1 2">
    <name type="scientific">Portunus trituberculatus</name>
    <name type="common">Swimming crab</name>
    <name type="synonym">Neptunus trituberculatus</name>
    <dbReference type="NCBI Taxonomy" id="210409"/>
    <lineage>
        <taxon>Eukaryota</taxon>
        <taxon>Metazoa</taxon>
        <taxon>Ecdysozoa</taxon>
        <taxon>Arthropoda</taxon>
        <taxon>Crustacea</taxon>
        <taxon>Multicrustacea</taxon>
        <taxon>Malacostraca</taxon>
        <taxon>Eumalacostraca</taxon>
        <taxon>Eucarida</taxon>
        <taxon>Decapoda</taxon>
        <taxon>Pleocyemata</taxon>
        <taxon>Brachyura</taxon>
        <taxon>Eubrachyura</taxon>
        <taxon>Portunoidea</taxon>
        <taxon>Portunidae</taxon>
        <taxon>Portuninae</taxon>
        <taxon>Portunus</taxon>
    </lineage>
</organism>
<protein>
    <submittedName>
        <fullName evidence="1">Uncharacterized protein</fullName>
    </submittedName>
</protein>